<protein>
    <submittedName>
        <fullName evidence="2">Uncharacterized protein</fullName>
    </submittedName>
</protein>
<dbReference type="EMBL" id="JACHMI010000001">
    <property type="protein sequence ID" value="MBB6557090.1"/>
    <property type="molecule type" value="Genomic_DNA"/>
</dbReference>
<evidence type="ECO:0000313" key="3">
    <source>
        <dbReference type="Proteomes" id="UP000565579"/>
    </source>
</evidence>
<proteinExistence type="predicted"/>
<organism evidence="2 3">
    <name type="scientific">Nonomuraea rubra</name>
    <dbReference type="NCBI Taxonomy" id="46180"/>
    <lineage>
        <taxon>Bacteria</taxon>
        <taxon>Bacillati</taxon>
        <taxon>Actinomycetota</taxon>
        <taxon>Actinomycetes</taxon>
        <taxon>Streptosporangiales</taxon>
        <taxon>Streptosporangiaceae</taxon>
        <taxon>Nonomuraea</taxon>
    </lineage>
</organism>
<comment type="caution">
    <text evidence="2">The sequence shown here is derived from an EMBL/GenBank/DDBJ whole genome shotgun (WGS) entry which is preliminary data.</text>
</comment>
<name>A0A7X0P866_9ACTN</name>
<gene>
    <name evidence="2" type="ORF">HD593_011885</name>
</gene>
<evidence type="ECO:0000256" key="1">
    <source>
        <dbReference type="SAM" id="MobiDB-lite"/>
    </source>
</evidence>
<accession>A0A7X0P866</accession>
<feature type="region of interest" description="Disordered" evidence="1">
    <location>
        <begin position="1"/>
        <end position="24"/>
    </location>
</feature>
<dbReference type="Proteomes" id="UP000565579">
    <property type="component" value="Unassembled WGS sequence"/>
</dbReference>
<sequence>MDDQQARPPYVTPERGARPVGGRHLSTERGVTESIGLAERLAPYGIRLDFIGSEARDVGSPLRRAQRVGLAAWFGYVLDRHAVLMAEGAMAGLSLADDIIGTPPTK</sequence>
<dbReference type="RefSeq" id="WP_185111480.1">
    <property type="nucleotide sequence ID" value="NZ_BAAAXY010000158.1"/>
</dbReference>
<keyword evidence="3" id="KW-1185">Reference proteome</keyword>
<dbReference type="AlphaFoldDB" id="A0A7X0P866"/>
<reference evidence="2 3" key="1">
    <citation type="submission" date="2020-08" db="EMBL/GenBank/DDBJ databases">
        <title>Sequencing the genomes of 1000 actinobacteria strains.</title>
        <authorList>
            <person name="Klenk H.-P."/>
        </authorList>
    </citation>
    <scope>NUCLEOTIDE SEQUENCE [LARGE SCALE GENOMIC DNA]</scope>
    <source>
        <strain evidence="2 3">DSM 43768</strain>
    </source>
</reference>
<evidence type="ECO:0000313" key="2">
    <source>
        <dbReference type="EMBL" id="MBB6557090.1"/>
    </source>
</evidence>